<dbReference type="EC" id="3.5.1.2" evidence="2"/>
<dbReference type="GO" id="GO:0071555">
    <property type="term" value="P:cell wall organization"/>
    <property type="evidence" value="ECO:0007669"/>
    <property type="project" value="UniProtKB-KW"/>
</dbReference>
<comment type="pathway">
    <text evidence="2">Cell wall biogenesis; peptidoglycan biosynthesis.</text>
</comment>
<keyword evidence="2" id="KW-0436">Ligase</keyword>
<evidence type="ECO:0000259" key="3">
    <source>
        <dbReference type="Pfam" id="PF07685"/>
    </source>
</evidence>
<dbReference type="Proteomes" id="UP000231081">
    <property type="component" value="Unassembled WGS sequence"/>
</dbReference>
<dbReference type="EC" id="6.3.5.13" evidence="2"/>
<keyword evidence="2" id="KW-0961">Cell wall biogenesis/degradation</keyword>
<dbReference type="CDD" id="cd01750">
    <property type="entry name" value="GATase1_CobQ"/>
    <property type="match status" value="1"/>
</dbReference>
<keyword evidence="2" id="KW-0378">Hydrolase</keyword>
<feature type="domain" description="CobB/CobQ-like glutamine amidotransferase" evidence="3">
    <location>
        <begin position="5"/>
        <end position="196"/>
    </location>
</feature>
<dbReference type="Pfam" id="PF07685">
    <property type="entry name" value="GATase_3"/>
    <property type="match status" value="1"/>
</dbReference>
<feature type="binding site" evidence="2">
    <location>
        <position position="127"/>
    </location>
    <ligand>
        <name>substrate</name>
    </ligand>
</feature>
<dbReference type="GO" id="GO:0008360">
    <property type="term" value="P:regulation of cell shape"/>
    <property type="evidence" value="ECO:0007669"/>
    <property type="project" value="UniProtKB-KW"/>
</dbReference>
<evidence type="ECO:0000313" key="4">
    <source>
        <dbReference type="EMBL" id="PIP52706.1"/>
    </source>
</evidence>
<keyword evidence="2" id="KW-0573">Peptidoglycan synthesis</keyword>
<comment type="subunit">
    <text evidence="2">Forms a heterodimer with MurT.</text>
</comment>
<reference evidence="4 5" key="1">
    <citation type="submission" date="2017-09" db="EMBL/GenBank/DDBJ databases">
        <title>Depth-based differentiation of microbial function through sediment-hosted aquifers and enrichment of novel symbionts in the deep terrestrial subsurface.</title>
        <authorList>
            <person name="Probst A.J."/>
            <person name="Ladd B."/>
            <person name="Jarett J.K."/>
            <person name="Geller-Mcgrath D.E."/>
            <person name="Sieber C.M."/>
            <person name="Emerson J.B."/>
            <person name="Anantharaman K."/>
            <person name="Thomas B.C."/>
            <person name="Malmstrom R."/>
            <person name="Stieglmeier M."/>
            <person name="Klingl A."/>
            <person name="Woyke T."/>
            <person name="Ryan C.M."/>
            <person name="Banfield J.F."/>
        </authorList>
    </citation>
    <scope>NUCLEOTIDE SEQUENCE [LARGE SCALE GENOMIC DNA]</scope>
    <source>
        <strain evidence="4">CG23_combo_of_CG06-09_8_20_14_all_47_9</strain>
    </source>
</reference>
<dbReference type="PANTHER" id="PTHR21343">
    <property type="entry name" value="DETHIOBIOTIN SYNTHETASE"/>
    <property type="match status" value="1"/>
</dbReference>
<dbReference type="GO" id="GO:0009236">
    <property type="term" value="P:cobalamin biosynthetic process"/>
    <property type="evidence" value="ECO:0007669"/>
    <property type="project" value="InterPro"/>
</dbReference>
<dbReference type="InterPro" id="IPR043702">
    <property type="entry name" value="Lipid_II_synth_GatD"/>
</dbReference>
<evidence type="ECO:0000313" key="5">
    <source>
        <dbReference type="Proteomes" id="UP000231081"/>
    </source>
</evidence>
<dbReference type="AlphaFoldDB" id="A0A2H0B4Y8"/>
<keyword evidence="4" id="KW-0808">Transferase</keyword>
<evidence type="ECO:0000256" key="1">
    <source>
        <dbReference type="ARBA" id="ARBA00022962"/>
    </source>
</evidence>
<organism evidence="4 5">
    <name type="scientific">Candidatus Beckwithbacteria bacterium CG23_combo_of_CG06-09_8_20_14_all_47_9</name>
    <dbReference type="NCBI Taxonomy" id="1974498"/>
    <lineage>
        <taxon>Bacteria</taxon>
        <taxon>Candidatus Beckwithiibacteriota</taxon>
    </lineage>
</organism>
<accession>A0A2H0B4Y8</accession>
<feature type="active site" evidence="2">
    <location>
        <position position="189"/>
    </location>
</feature>
<evidence type="ECO:0000256" key="2">
    <source>
        <dbReference type="HAMAP-Rule" id="MF_02213"/>
    </source>
</evidence>
<dbReference type="SUPFAM" id="SSF52317">
    <property type="entry name" value="Class I glutamine amidotransferase-like"/>
    <property type="match status" value="1"/>
</dbReference>
<dbReference type="GO" id="GO:0140282">
    <property type="term" value="F:carbon-nitrogen ligase activity on lipid II"/>
    <property type="evidence" value="ECO:0007669"/>
    <property type="project" value="UniProtKB-UniRule"/>
</dbReference>
<dbReference type="InterPro" id="IPR033949">
    <property type="entry name" value="CobQ_GATase1"/>
</dbReference>
<comment type="caution">
    <text evidence="4">The sequence shown here is derived from an EMBL/GenBank/DDBJ whole genome shotgun (WGS) entry which is preliminary data.</text>
</comment>
<dbReference type="HAMAP" id="MF_02213">
    <property type="entry name" value="Lipid_II_synth_GatD"/>
    <property type="match status" value="1"/>
</dbReference>
<dbReference type="UniPathway" id="UPA00219"/>
<dbReference type="EMBL" id="PCSQ01000002">
    <property type="protein sequence ID" value="PIP52706.1"/>
    <property type="molecule type" value="Genomic_DNA"/>
</dbReference>
<dbReference type="InterPro" id="IPR011698">
    <property type="entry name" value="GATase_3"/>
</dbReference>
<sequence>MELTLVHLYPDLLNIYGDQGNVAALNYRCAQRGIKLKLKNLGAGEVLVAGSFDLIFGGGGQDSQQASVSRYLPGQSAVLKQAARRGVPMLTICGSYQLFGRYFKPFTGPMLKGIGIFPAYTVASKTRKIGNIVITTSLGKLVGFENHSGNTFLDQPGLALGRVMAGNGNNGTDQTEGCRVNNVFGCYLHGSLLPKNPPLADYLITTALELKYRRQINLRPLDDRLEWQAHQTAVKICLKSGWRNW</sequence>
<dbReference type="GO" id="GO:0009252">
    <property type="term" value="P:peptidoglycan biosynthetic process"/>
    <property type="evidence" value="ECO:0007669"/>
    <property type="project" value="UniProtKB-UniRule"/>
</dbReference>
<feature type="active site" description="Nucleophile" evidence="2">
    <location>
        <position position="93"/>
    </location>
</feature>
<comment type="similarity">
    <text evidence="2">Belongs to the CobB/CobQ family. GatD subfamily.</text>
</comment>
<dbReference type="GO" id="GO:0004359">
    <property type="term" value="F:glutaminase activity"/>
    <property type="evidence" value="ECO:0007669"/>
    <property type="project" value="UniProtKB-UniRule"/>
</dbReference>
<proteinExistence type="inferred from homology"/>
<dbReference type="InterPro" id="IPR029062">
    <property type="entry name" value="Class_I_gatase-like"/>
</dbReference>
<keyword evidence="2" id="KW-0133">Cell shape</keyword>
<dbReference type="PROSITE" id="PS51274">
    <property type="entry name" value="GATASE_COBBQ"/>
    <property type="match status" value="1"/>
</dbReference>
<protein>
    <recommendedName>
        <fullName evidence="2">Lipid II isoglutaminyl synthase (glutamine-hydrolyzing) subunit GatD</fullName>
        <ecNumber evidence="2">6.3.5.13</ecNumber>
    </recommendedName>
    <alternativeName>
        <fullName evidence="2">Lipid II isoglutaminyl synthase glutaminase subunit</fullName>
        <ecNumber evidence="2">3.5.1.2</ecNumber>
    </alternativeName>
</protein>
<name>A0A2H0B4Y8_9BACT</name>
<dbReference type="PANTHER" id="PTHR21343:SF9">
    <property type="entry name" value="LIPID II ISOGLUTAMINYL SYNTHASE (GLUTAMINE-HYDROLYZING) SUBUNIT GATD"/>
    <property type="match status" value="1"/>
</dbReference>
<dbReference type="GO" id="GO:0016740">
    <property type="term" value="F:transferase activity"/>
    <property type="evidence" value="ECO:0007669"/>
    <property type="project" value="UniProtKB-KW"/>
</dbReference>
<comment type="function">
    <text evidence="2">The lipid II isoglutaminyl synthase complex catalyzes the formation of alpha-D-isoglutamine in the cell wall lipid II stem peptide. The GatD subunit catalyzes the hydrolysis of glutamine to glutamate and ammonia. The resulting ammonia molecule is channeled to the active site of MurT.</text>
</comment>
<keyword evidence="1 2" id="KW-0315">Glutamine amidotransferase</keyword>
<comment type="catalytic activity">
    <reaction evidence="2">
        <text>beta-D-GlcNAc-(1-&gt;4)-Mur2Ac(oyl-L-Ala-gamma-D-Glu-L-Lys-D-Ala-D-Ala)-di-trans,octa-cis-undecaprenyl diphosphate + L-glutamine + ATP + H2O = beta-D-GlcNAc-(1-&gt;4)-Mur2Ac(oyl-L-Ala-D-isoglutaminyl-L-Lys-D-Ala-D-Ala)-di-trans,octa-cis-undecaprenyl diphosphate + L-glutamate + ADP + phosphate + H(+)</text>
        <dbReference type="Rhea" id="RHEA:57928"/>
        <dbReference type="ChEBI" id="CHEBI:15377"/>
        <dbReference type="ChEBI" id="CHEBI:15378"/>
        <dbReference type="ChEBI" id="CHEBI:29985"/>
        <dbReference type="ChEBI" id="CHEBI:30616"/>
        <dbReference type="ChEBI" id="CHEBI:43474"/>
        <dbReference type="ChEBI" id="CHEBI:58359"/>
        <dbReference type="ChEBI" id="CHEBI:60033"/>
        <dbReference type="ChEBI" id="CHEBI:62233"/>
        <dbReference type="ChEBI" id="CHEBI:456216"/>
        <dbReference type="EC" id="6.3.5.13"/>
    </reaction>
</comment>
<gene>
    <name evidence="2" type="primary">gatD</name>
    <name evidence="4" type="ORF">COX09_00075</name>
</gene>
<comment type="catalytic activity">
    <reaction evidence="2">
        <text>L-glutamine + H2O = L-glutamate + NH4(+)</text>
        <dbReference type="Rhea" id="RHEA:15889"/>
        <dbReference type="ChEBI" id="CHEBI:15377"/>
        <dbReference type="ChEBI" id="CHEBI:28938"/>
        <dbReference type="ChEBI" id="CHEBI:29985"/>
        <dbReference type="ChEBI" id="CHEBI:58359"/>
        <dbReference type="EC" id="3.5.1.2"/>
    </reaction>
</comment>